<accession>A0A4R5QA10</accession>
<dbReference type="PANTHER" id="PTHR22726">
    <property type="entry name" value="METALLOENDOPEPTIDASE OMA1"/>
    <property type="match status" value="1"/>
</dbReference>
<evidence type="ECO:0000256" key="6">
    <source>
        <dbReference type="ARBA" id="ARBA00023049"/>
    </source>
</evidence>
<dbReference type="InterPro" id="IPR001915">
    <property type="entry name" value="Peptidase_M48"/>
</dbReference>
<dbReference type="InterPro" id="IPR011990">
    <property type="entry name" value="TPR-like_helical_dom_sf"/>
</dbReference>
<dbReference type="Pfam" id="PF14559">
    <property type="entry name" value="TPR_19"/>
    <property type="match status" value="1"/>
</dbReference>
<dbReference type="OrthoDB" id="9814887at2"/>
<dbReference type="InterPro" id="IPR051156">
    <property type="entry name" value="Mito/Outer_Membr_Metalloprot"/>
</dbReference>
<dbReference type="Proteomes" id="UP000295096">
    <property type="component" value="Unassembled WGS sequence"/>
</dbReference>
<comment type="cofactor">
    <cofactor evidence="1">
        <name>Zn(2+)</name>
        <dbReference type="ChEBI" id="CHEBI:29105"/>
    </cofactor>
</comment>
<evidence type="ECO:0000256" key="3">
    <source>
        <dbReference type="ARBA" id="ARBA00022723"/>
    </source>
</evidence>
<organism evidence="10 11">
    <name type="scientific">Dankookia rubra</name>
    <dbReference type="NCBI Taxonomy" id="1442381"/>
    <lineage>
        <taxon>Bacteria</taxon>
        <taxon>Pseudomonadati</taxon>
        <taxon>Pseudomonadota</taxon>
        <taxon>Alphaproteobacteria</taxon>
        <taxon>Acetobacterales</taxon>
        <taxon>Roseomonadaceae</taxon>
        <taxon>Dankookia</taxon>
    </lineage>
</organism>
<dbReference type="AlphaFoldDB" id="A0A4R5QA10"/>
<dbReference type="GO" id="GO:0016020">
    <property type="term" value="C:membrane"/>
    <property type="evidence" value="ECO:0007669"/>
    <property type="project" value="TreeGrafter"/>
</dbReference>
<keyword evidence="4" id="KW-0378">Hydrolase</keyword>
<keyword evidence="6" id="KW-0482">Metalloprotease</keyword>
<dbReference type="CDD" id="cd07324">
    <property type="entry name" value="M48C_Oma1-like"/>
    <property type="match status" value="1"/>
</dbReference>
<dbReference type="EMBL" id="SMSJ01000060">
    <property type="protein sequence ID" value="TDH59596.1"/>
    <property type="molecule type" value="Genomic_DNA"/>
</dbReference>
<keyword evidence="11" id="KW-1185">Reference proteome</keyword>
<feature type="region of interest" description="Disordered" evidence="7">
    <location>
        <begin position="435"/>
        <end position="478"/>
    </location>
</feature>
<evidence type="ECO:0000256" key="8">
    <source>
        <dbReference type="SAM" id="SignalP"/>
    </source>
</evidence>
<dbReference type="SUPFAM" id="SSF48452">
    <property type="entry name" value="TPR-like"/>
    <property type="match status" value="1"/>
</dbReference>
<evidence type="ECO:0000256" key="5">
    <source>
        <dbReference type="ARBA" id="ARBA00022833"/>
    </source>
</evidence>
<reference evidence="10 11" key="1">
    <citation type="journal article" date="2016" name="J. Microbiol.">
        <title>Dankookia rubra gen. nov., sp. nov., an alphaproteobacterium isolated from sediment of a shallow stream.</title>
        <authorList>
            <person name="Kim W.H."/>
            <person name="Kim D.H."/>
            <person name="Kang K."/>
            <person name="Ahn T.Y."/>
        </authorList>
    </citation>
    <scope>NUCLEOTIDE SEQUENCE [LARGE SCALE GENOMIC DNA]</scope>
    <source>
        <strain evidence="10 11">JCM30602</strain>
    </source>
</reference>
<gene>
    <name evidence="10" type="ORF">E2C06_26495</name>
</gene>
<dbReference type="Pfam" id="PF01435">
    <property type="entry name" value="Peptidase_M48"/>
    <property type="match status" value="1"/>
</dbReference>
<dbReference type="Gene3D" id="3.30.2010.10">
    <property type="entry name" value="Metalloproteases ('zincins'), catalytic domain"/>
    <property type="match status" value="1"/>
</dbReference>
<evidence type="ECO:0000313" key="10">
    <source>
        <dbReference type="EMBL" id="TDH59596.1"/>
    </source>
</evidence>
<dbReference type="GO" id="GO:0004222">
    <property type="term" value="F:metalloendopeptidase activity"/>
    <property type="evidence" value="ECO:0007669"/>
    <property type="project" value="InterPro"/>
</dbReference>
<evidence type="ECO:0000256" key="4">
    <source>
        <dbReference type="ARBA" id="ARBA00022801"/>
    </source>
</evidence>
<evidence type="ECO:0000313" key="11">
    <source>
        <dbReference type="Proteomes" id="UP000295096"/>
    </source>
</evidence>
<keyword evidence="2" id="KW-0645">Protease</keyword>
<name>A0A4R5QA10_9PROT</name>
<protein>
    <submittedName>
        <fullName evidence="10">Tetratricopeptide repeat protein</fullName>
    </submittedName>
</protein>
<dbReference type="GO" id="GO:0046872">
    <property type="term" value="F:metal ion binding"/>
    <property type="evidence" value="ECO:0007669"/>
    <property type="project" value="UniProtKB-KW"/>
</dbReference>
<dbReference type="PANTHER" id="PTHR22726:SF1">
    <property type="entry name" value="METALLOENDOPEPTIDASE OMA1, MITOCHONDRIAL"/>
    <property type="match status" value="1"/>
</dbReference>
<evidence type="ECO:0000256" key="2">
    <source>
        <dbReference type="ARBA" id="ARBA00022670"/>
    </source>
</evidence>
<keyword evidence="5" id="KW-0862">Zinc</keyword>
<evidence type="ECO:0000256" key="1">
    <source>
        <dbReference type="ARBA" id="ARBA00001947"/>
    </source>
</evidence>
<evidence type="ECO:0000256" key="7">
    <source>
        <dbReference type="SAM" id="MobiDB-lite"/>
    </source>
</evidence>
<keyword evidence="8" id="KW-0732">Signal</keyword>
<feature type="domain" description="Peptidase M48" evidence="9">
    <location>
        <begin position="52"/>
        <end position="239"/>
    </location>
</feature>
<evidence type="ECO:0000259" key="9">
    <source>
        <dbReference type="Pfam" id="PF01435"/>
    </source>
</evidence>
<feature type="signal peptide" evidence="8">
    <location>
        <begin position="1"/>
        <end position="33"/>
    </location>
</feature>
<proteinExistence type="predicted"/>
<keyword evidence="3" id="KW-0479">Metal-binding</keyword>
<feature type="compositionally biased region" description="Basic and acidic residues" evidence="7">
    <location>
        <begin position="448"/>
        <end position="478"/>
    </location>
</feature>
<dbReference type="GO" id="GO:0051603">
    <property type="term" value="P:proteolysis involved in protein catabolic process"/>
    <property type="evidence" value="ECO:0007669"/>
    <property type="project" value="TreeGrafter"/>
</dbReference>
<comment type="caution">
    <text evidence="10">The sequence shown here is derived from an EMBL/GenBank/DDBJ whole genome shotgun (WGS) entry which is preliminary data.</text>
</comment>
<dbReference type="Gene3D" id="1.25.40.10">
    <property type="entry name" value="Tetratricopeptide repeat domain"/>
    <property type="match status" value="1"/>
</dbReference>
<sequence>MTPGMRKAWALFSALLVMLASLVPSLAPIAARAQSGASAVVTIRDAETEAFLRGIAHPLFRAAGVDPALVRITLVQARPINAFVTTGNRMFINTGLIQQSGSVAELAGVLAHETGHVAGGHVARLPEEMRNAFIRSIAGLLLGGAAAMGGGRQVGGNAGGAILLGSQTMAMGELYAFTRAQEQAADQAGVAYMDRLGWSSQGLATLLGRLREQEMLAVGRQDPYFRTHPLSRDRLEFVAEHLARSRLAGAPWPATLESGYRLVRAKLDGFIDPPATTLKRYPEGDAGPAARYARSIALHRSGRTDQAIALLAPMLAEQPGSPWLRELQGQILYEAGRPREAVAPLREAARLAPGEPLIRTALGRALMEAGDPAMLRAAAAEFEASLRIERDSGFTWRQLGIVQGRLGQGPQADLALAEEAILDGDYPKARRLARQAEEALPPGPLRLRAQDLREAARRDNLTREQREQDDAMRRRQPR</sequence>
<feature type="chain" id="PRO_5020728668" evidence="8">
    <location>
        <begin position="34"/>
        <end position="478"/>
    </location>
</feature>